<dbReference type="eggNOG" id="COG0470">
    <property type="taxonomic scope" value="Bacteria"/>
</dbReference>
<keyword evidence="2" id="KW-1185">Reference proteome</keyword>
<protein>
    <submittedName>
        <fullName evidence="1">DNA polymerase III subunit delta</fullName>
    </submittedName>
</protein>
<dbReference type="Gene3D" id="3.40.50.300">
    <property type="entry name" value="P-loop containing nucleotide triphosphate hydrolases"/>
    <property type="match status" value="1"/>
</dbReference>
<name>A0A252BWT7_9PROT</name>
<sequence length="319" mass="34548">MSDAAPLSPRLASLHLRGHSAELALFRGAFSKGRMPHAWLLTGPPGIGKATFAFALARILLGGEGEGSLAGRRISAATHADLLVVERGYDEKKHRYRQEIVADDVRPINAFLRRTAAEGGWRVVIVDGAEWMNRSAANAVLKILEEPPPATVLFLTSSAPGRLLPTIRSRCRRLELSALSEADMRQVLPMLWPDLPEHELMRILAQAHGAPGKAVALSSDTEGGVAALVTEVLQGVSALRGYEIAEAVLRKDYGFGLFFSLLADQLQSAARQAAKAGSAHCMAFATAWEQIMRVHTETERFNLDKQEALIEAMTIASAQ</sequence>
<dbReference type="Proteomes" id="UP000194931">
    <property type="component" value="Unassembled WGS sequence"/>
</dbReference>
<evidence type="ECO:0000313" key="1">
    <source>
        <dbReference type="EMBL" id="OUJ13424.1"/>
    </source>
</evidence>
<comment type="caution">
    <text evidence="1">The sequence shown here is derived from an EMBL/GenBank/DDBJ whole genome shotgun (WGS) entry which is preliminary data.</text>
</comment>
<organism evidence="1 2">
    <name type="scientific">Acetobacter okinawensis</name>
    <dbReference type="NCBI Taxonomy" id="1076594"/>
    <lineage>
        <taxon>Bacteria</taxon>
        <taxon>Pseudomonadati</taxon>
        <taxon>Pseudomonadota</taxon>
        <taxon>Alphaproteobacteria</taxon>
        <taxon>Acetobacterales</taxon>
        <taxon>Acetobacteraceae</taxon>
        <taxon>Acetobacter</taxon>
    </lineage>
</organism>
<dbReference type="GO" id="GO:0006261">
    <property type="term" value="P:DNA-templated DNA replication"/>
    <property type="evidence" value="ECO:0007669"/>
    <property type="project" value="TreeGrafter"/>
</dbReference>
<dbReference type="NCBIfam" id="NF005677">
    <property type="entry name" value="PRK07471.1"/>
    <property type="match status" value="1"/>
</dbReference>
<dbReference type="InterPro" id="IPR027417">
    <property type="entry name" value="P-loop_NTPase"/>
</dbReference>
<proteinExistence type="predicted"/>
<dbReference type="EMBL" id="JOPJ01000006">
    <property type="protein sequence ID" value="OUJ13424.1"/>
    <property type="molecule type" value="Genomic_DNA"/>
</dbReference>
<dbReference type="OrthoDB" id="9811073at2"/>
<dbReference type="GO" id="GO:0009360">
    <property type="term" value="C:DNA polymerase III complex"/>
    <property type="evidence" value="ECO:0007669"/>
    <property type="project" value="TreeGrafter"/>
</dbReference>
<dbReference type="InterPro" id="IPR050238">
    <property type="entry name" value="DNA_Rep/Repair_Clamp_Loader"/>
</dbReference>
<reference evidence="2" key="1">
    <citation type="submission" date="2014-06" db="EMBL/GenBank/DDBJ databases">
        <authorList>
            <person name="Winans N.J."/>
            <person name="Newell P.D."/>
            <person name="Douglas A.E."/>
        </authorList>
    </citation>
    <scope>NUCLEOTIDE SEQUENCE [LARGE SCALE GENOMIC DNA]</scope>
</reference>
<evidence type="ECO:0000313" key="2">
    <source>
        <dbReference type="Proteomes" id="UP000194931"/>
    </source>
</evidence>
<accession>A0A252BWT7</accession>
<dbReference type="PANTHER" id="PTHR11669">
    <property type="entry name" value="REPLICATION FACTOR C / DNA POLYMERASE III GAMMA-TAU SUBUNIT"/>
    <property type="match status" value="1"/>
</dbReference>
<dbReference type="CDD" id="cd00009">
    <property type="entry name" value="AAA"/>
    <property type="match status" value="1"/>
</dbReference>
<dbReference type="Pfam" id="PF13177">
    <property type="entry name" value="DNA_pol3_delta2"/>
    <property type="match status" value="1"/>
</dbReference>
<dbReference type="STRING" id="1236501.GCA_000613865_03400"/>
<dbReference type="AlphaFoldDB" id="A0A252BWT7"/>
<dbReference type="RefSeq" id="WP_086638618.1">
    <property type="nucleotide sequence ID" value="NZ_JOPJ01000006.1"/>
</dbReference>
<dbReference type="PANTHER" id="PTHR11669:SF8">
    <property type="entry name" value="DNA POLYMERASE III SUBUNIT DELTA"/>
    <property type="match status" value="1"/>
</dbReference>
<dbReference type="SUPFAM" id="SSF52540">
    <property type="entry name" value="P-loop containing nucleoside triphosphate hydrolases"/>
    <property type="match status" value="1"/>
</dbReference>
<gene>
    <name evidence="1" type="ORF">HK26_10980</name>
</gene>